<evidence type="ECO:0000256" key="1">
    <source>
        <dbReference type="SAM" id="MobiDB-lite"/>
    </source>
</evidence>
<accession>A0A699X6D0</accession>
<dbReference type="EMBL" id="BKCJ011794734">
    <property type="protein sequence ID" value="GFD53478.1"/>
    <property type="molecule type" value="Genomic_DNA"/>
</dbReference>
<feature type="compositionally biased region" description="Basic and acidic residues" evidence="1">
    <location>
        <begin position="17"/>
        <end position="28"/>
    </location>
</feature>
<gene>
    <name evidence="2" type="ORF">Tci_925447</name>
</gene>
<protein>
    <submittedName>
        <fullName evidence="2">Uncharacterized protein</fullName>
    </submittedName>
</protein>
<name>A0A699X6D0_TANCI</name>
<sequence length="45" mass="4504">MAAQPAGPRTLGFARGARADAQSRRGAGERSGGSPQLPRQAGAGR</sequence>
<feature type="region of interest" description="Disordered" evidence="1">
    <location>
        <begin position="1"/>
        <end position="45"/>
    </location>
</feature>
<organism evidence="2">
    <name type="scientific">Tanacetum cinerariifolium</name>
    <name type="common">Dalmatian daisy</name>
    <name type="synonym">Chrysanthemum cinerariifolium</name>
    <dbReference type="NCBI Taxonomy" id="118510"/>
    <lineage>
        <taxon>Eukaryota</taxon>
        <taxon>Viridiplantae</taxon>
        <taxon>Streptophyta</taxon>
        <taxon>Embryophyta</taxon>
        <taxon>Tracheophyta</taxon>
        <taxon>Spermatophyta</taxon>
        <taxon>Magnoliopsida</taxon>
        <taxon>eudicotyledons</taxon>
        <taxon>Gunneridae</taxon>
        <taxon>Pentapetalae</taxon>
        <taxon>asterids</taxon>
        <taxon>campanulids</taxon>
        <taxon>Asterales</taxon>
        <taxon>Asteraceae</taxon>
        <taxon>Asteroideae</taxon>
        <taxon>Anthemideae</taxon>
        <taxon>Anthemidinae</taxon>
        <taxon>Tanacetum</taxon>
    </lineage>
</organism>
<reference evidence="2" key="1">
    <citation type="journal article" date="2019" name="Sci. Rep.">
        <title>Draft genome of Tanacetum cinerariifolium, the natural source of mosquito coil.</title>
        <authorList>
            <person name="Yamashiro T."/>
            <person name="Shiraishi A."/>
            <person name="Satake H."/>
            <person name="Nakayama K."/>
        </authorList>
    </citation>
    <scope>NUCLEOTIDE SEQUENCE</scope>
</reference>
<dbReference type="AlphaFoldDB" id="A0A699X6D0"/>
<evidence type="ECO:0000313" key="2">
    <source>
        <dbReference type="EMBL" id="GFD53478.1"/>
    </source>
</evidence>
<comment type="caution">
    <text evidence="2">The sequence shown here is derived from an EMBL/GenBank/DDBJ whole genome shotgun (WGS) entry which is preliminary data.</text>
</comment>
<feature type="non-terminal residue" evidence="2">
    <location>
        <position position="45"/>
    </location>
</feature>
<proteinExistence type="predicted"/>